<dbReference type="SUPFAM" id="SSF48403">
    <property type="entry name" value="Ankyrin repeat"/>
    <property type="match status" value="1"/>
</dbReference>
<reference evidence="1 2" key="1">
    <citation type="submission" date="2018-05" db="EMBL/GenBank/DDBJ databases">
        <title>Draft genome sequence of Scytalidium lignicola DSM 105466, a ubiquitous saprotrophic fungus.</title>
        <authorList>
            <person name="Buettner E."/>
            <person name="Gebauer A.M."/>
            <person name="Hofrichter M."/>
            <person name="Liers C."/>
            <person name="Kellner H."/>
        </authorList>
    </citation>
    <scope>NUCLEOTIDE SEQUENCE [LARGE SCALE GENOMIC DNA]</scope>
    <source>
        <strain evidence="1 2">DSM 105466</strain>
    </source>
</reference>
<sequence length="90" mass="9693">MSHTMSSVDQRTTEFGWTKLGQAAYDGDETSVKSLLLQSTNPLILDNVGLTPLDHAAVQAHAGVFQILAAQLAQSGYIIDQLFESLSTNN</sequence>
<feature type="non-terminal residue" evidence="1">
    <location>
        <position position="90"/>
    </location>
</feature>
<accession>A0A3E2HNN2</accession>
<protein>
    <submittedName>
        <fullName evidence="1">Uncharacterized protein</fullName>
    </submittedName>
</protein>
<keyword evidence="2" id="KW-1185">Reference proteome</keyword>
<organism evidence="1 2">
    <name type="scientific">Scytalidium lignicola</name>
    <name type="common">Hyphomycete</name>
    <dbReference type="NCBI Taxonomy" id="5539"/>
    <lineage>
        <taxon>Eukaryota</taxon>
        <taxon>Fungi</taxon>
        <taxon>Dikarya</taxon>
        <taxon>Ascomycota</taxon>
        <taxon>Pezizomycotina</taxon>
        <taxon>Leotiomycetes</taxon>
        <taxon>Leotiomycetes incertae sedis</taxon>
        <taxon>Scytalidium</taxon>
    </lineage>
</organism>
<proteinExistence type="predicted"/>
<dbReference type="Proteomes" id="UP000258309">
    <property type="component" value="Unassembled WGS sequence"/>
</dbReference>
<dbReference type="InterPro" id="IPR036770">
    <property type="entry name" value="Ankyrin_rpt-contain_sf"/>
</dbReference>
<evidence type="ECO:0000313" key="2">
    <source>
        <dbReference type="Proteomes" id="UP000258309"/>
    </source>
</evidence>
<gene>
    <name evidence="1" type="ORF">B7463_g1359</name>
</gene>
<comment type="caution">
    <text evidence="1">The sequence shown here is derived from an EMBL/GenBank/DDBJ whole genome shotgun (WGS) entry which is preliminary data.</text>
</comment>
<name>A0A3E2HNN2_SCYLI</name>
<evidence type="ECO:0000313" key="1">
    <source>
        <dbReference type="EMBL" id="RFU34986.1"/>
    </source>
</evidence>
<dbReference type="Gene3D" id="1.25.40.20">
    <property type="entry name" value="Ankyrin repeat-containing domain"/>
    <property type="match status" value="1"/>
</dbReference>
<dbReference type="EMBL" id="NCSJ02000014">
    <property type="protein sequence ID" value="RFU34986.1"/>
    <property type="molecule type" value="Genomic_DNA"/>
</dbReference>
<dbReference type="AlphaFoldDB" id="A0A3E2HNN2"/>
<feature type="non-terminal residue" evidence="1">
    <location>
        <position position="1"/>
    </location>
</feature>